<evidence type="ECO:0000313" key="2">
    <source>
        <dbReference type="EMBL" id="KAF7293732.1"/>
    </source>
</evidence>
<dbReference type="OrthoDB" id="2907197at2759"/>
<dbReference type="Proteomes" id="UP000613580">
    <property type="component" value="Unassembled WGS sequence"/>
</dbReference>
<sequence length="364" mass="40357">MELIPTLSESDTVLPDPLLAINADKRSADWTKDTESSFSWIWTGSYLVSDSAMGGTSKSTDKVITVSVPGYSSRPSTRKQSMLSRASGPSALKINSEGKTWRCGTGQWDLPSVKSNGTHALLCKPVTDQLVLHLQDKTNHDCHLCGEKKIANWRVHIGTHLYRFQRGLNDELLTGLEHGDACGFCGRCGAPECAVSLTRTQTTSNVVSNCPRYSEFRYGSADNMPCRNVPVLCTLCNETAPKRKARPAHWRYNMRLHLKEERPEYASLDNPDGLHPLPHALWESIRVQSSEEEKLGIPEALAQLRSPMSSSHKRDPSLEVPIAMRTVRLEEGSRSNVAGAPLAPRIKTFTFDSGSQPPWCTWAR</sequence>
<feature type="compositionally biased region" description="Polar residues" evidence="1">
    <location>
        <begin position="73"/>
        <end position="84"/>
    </location>
</feature>
<comment type="caution">
    <text evidence="2">The sequence shown here is derived from an EMBL/GenBank/DDBJ whole genome shotgun (WGS) entry which is preliminary data.</text>
</comment>
<reference evidence="2" key="1">
    <citation type="submission" date="2020-05" db="EMBL/GenBank/DDBJ databases">
        <title>Mycena genomes resolve the evolution of fungal bioluminescence.</title>
        <authorList>
            <person name="Tsai I.J."/>
        </authorList>
    </citation>
    <scope>NUCLEOTIDE SEQUENCE</scope>
    <source>
        <strain evidence="2">110903Hualien_Pintung</strain>
    </source>
</reference>
<name>A0A8H6VTU8_MYCCL</name>
<gene>
    <name evidence="2" type="ORF">HMN09_01168400</name>
</gene>
<dbReference type="EMBL" id="JACAZE010000020">
    <property type="protein sequence ID" value="KAF7293732.1"/>
    <property type="molecule type" value="Genomic_DNA"/>
</dbReference>
<accession>A0A8H6VTU8</accession>
<organism evidence="2 3">
    <name type="scientific">Mycena chlorophos</name>
    <name type="common">Agaric fungus</name>
    <name type="synonym">Agaricus chlorophos</name>
    <dbReference type="NCBI Taxonomy" id="658473"/>
    <lineage>
        <taxon>Eukaryota</taxon>
        <taxon>Fungi</taxon>
        <taxon>Dikarya</taxon>
        <taxon>Basidiomycota</taxon>
        <taxon>Agaricomycotina</taxon>
        <taxon>Agaricomycetes</taxon>
        <taxon>Agaricomycetidae</taxon>
        <taxon>Agaricales</taxon>
        <taxon>Marasmiineae</taxon>
        <taxon>Mycenaceae</taxon>
        <taxon>Mycena</taxon>
    </lineage>
</organism>
<protein>
    <submittedName>
        <fullName evidence="2">Uncharacterized protein</fullName>
    </submittedName>
</protein>
<evidence type="ECO:0000313" key="3">
    <source>
        <dbReference type="Proteomes" id="UP000613580"/>
    </source>
</evidence>
<proteinExistence type="predicted"/>
<evidence type="ECO:0000256" key="1">
    <source>
        <dbReference type="SAM" id="MobiDB-lite"/>
    </source>
</evidence>
<feature type="region of interest" description="Disordered" evidence="1">
    <location>
        <begin position="70"/>
        <end position="90"/>
    </location>
</feature>
<keyword evidence="3" id="KW-1185">Reference proteome</keyword>
<dbReference type="AlphaFoldDB" id="A0A8H6VTU8"/>